<dbReference type="Gene3D" id="3.60.10.10">
    <property type="entry name" value="Endonuclease/exonuclease/phosphatase"/>
    <property type="match status" value="1"/>
</dbReference>
<evidence type="ECO:0000313" key="3">
    <source>
        <dbReference type="Proteomes" id="UP000261540"/>
    </source>
</evidence>
<name>A0A3B3TC19_9TELE</name>
<accession>A0A3B3TC19</accession>
<reference evidence="2" key="1">
    <citation type="submission" date="2025-08" db="UniProtKB">
        <authorList>
            <consortium name="Ensembl"/>
        </authorList>
    </citation>
    <scope>IDENTIFICATION</scope>
</reference>
<feature type="chain" id="PRO_5017291108" evidence="1">
    <location>
        <begin position="19"/>
        <end position="104"/>
    </location>
</feature>
<keyword evidence="1" id="KW-0732">Signal</keyword>
<organism evidence="2 3">
    <name type="scientific">Paramormyrops kingsleyae</name>
    <dbReference type="NCBI Taxonomy" id="1676925"/>
    <lineage>
        <taxon>Eukaryota</taxon>
        <taxon>Metazoa</taxon>
        <taxon>Chordata</taxon>
        <taxon>Craniata</taxon>
        <taxon>Vertebrata</taxon>
        <taxon>Euteleostomi</taxon>
        <taxon>Actinopterygii</taxon>
        <taxon>Neopterygii</taxon>
        <taxon>Teleostei</taxon>
        <taxon>Osteoglossocephala</taxon>
        <taxon>Osteoglossomorpha</taxon>
        <taxon>Osteoglossiformes</taxon>
        <taxon>Mormyridae</taxon>
        <taxon>Paramormyrops</taxon>
    </lineage>
</organism>
<sequence length="104" mass="11811">MSYFCFSLCVYLCPFVEIGLLNVKKGSTYGNIIGIYMVKPLHNICLLQETHLTESETQKFKTSQFSQIYSSTYTSKKLSVSVLINKRITFTHNTTITDPKGCHS</sequence>
<reference evidence="2" key="2">
    <citation type="submission" date="2025-09" db="UniProtKB">
        <authorList>
            <consortium name="Ensembl"/>
        </authorList>
    </citation>
    <scope>IDENTIFICATION</scope>
</reference>
<keyword evidence="3" id="KW-1185">Reference proteome</keyword>
<feature type="signal peptide" evidence="1">
    <location>
        <begin position="1"/>
        <end position="18"/>
    </location>
</feature>
<proteinExistence type="predicted"/>
<evidence type="ECO:0000313" key="2">
    <source>
        <dbReference type="Ensembl" id="ENSPKIP00000039968.1"/>
    </source>
</evidence>
<dbReference type="Proteomes" id="UP000261540">
    <property type="component" value="Unplaced"/>
</dbReference>
<evidence type="ECO:0000256" key="1">
    <source>
        <dbReference type="SAM" id="SignalP"/>
    </source>
</evidence>
<protein>
    <submittedName>
        <fullName evidence="2">Uncharacterized protein</fullName>
    </submittedName>
</protein>
<dbReference type="InterPro" id="IPR036691">
    <property type="entry name" value="Endo/exonu/phosph_ase_sf"/>
</dbReference>
<dbReference type="AlphaFoldDB" id="A0A3B3TC19"/>
<dbReference type="Ensembl" id="ENSPKIT00000020982.1">
    <property type="protein sequence ID" value="ENSPKIP00000039968.1"/>
    <property type="gene ID" value="ENSPKIG00000017117.1"/>
</dbReference>